<dbReference type="GO" id="GO:0005829">
    <property type="term" value="C:cytosol"/>
    <property type="evidence" value="ECO:0007669"/>
    <property type="project" value="TreeGrafter"/>
</dbReference>
<evidence type="ECO:0000256" key="4">
    <source>
        <dbReference type="ARBA" id="ARBA00022676"/>
    </source>
</evidence>
<dbReference type="EMBL" id="BJXN01000006">
    <property type="protein sequence ID" value="GEM89590.1"/>
    <property type="molecule type" value="Genomic_DNA"/>
</dbReference>
<dbReference type="Gene3D" id="3.40.50.1580">
    <property type="entry name" value="Nucleoside phosphorylase domain"/>
    <property type="match status" value="1"/>
</dbReference>
<dbReference type="GO" id="GO:0009164">
    <property type="term" value="P:nucleoside catabolic process"/>
    <property type="evidence" value="ECO:0007669"/>
    <property type="project" value="UniProtKB-ARBA"/>
</dbReference>
<gene>
    <name evidence="8" type="ORF">ODE01S_10240</name>
</gene>
<dbReference type="RefSeq" id="WP_147146550.1">
    <property type="nucleotide sequence ID" value="NZ_BJXN01000006.1"/>
</dbReference>
<accession>A0A511RIW4</accession>
<evidence type="ECO:0000256" key="5">
    <source>
        <dbReference type="ARBA" id="ARBA00022679"/>
    </source>
</evidence>
<dbReference type="PANTHER" id="PTHR43691">
    <property type="entry name" value="URIDINE PHOSPHORYLASE"/>
    <property type="match status" value="1"/>
</dbReference>
<dbReference type="EC" id="2.4.2.3" evidence="2"/>
<dbReference type="InterPro" id="IPR035994">
    <property type="entry name" value="Nucleoside_phosphorylase_sf"/>
</dbReference>
<dbReference type="CDD" id="cd17765">
    <property type="entry name" value="PNP_ThPNP_like"/>
    <property type="match status" value="1"/>
</dbReference>
<evidence type="ECO:0000259" key="7">
    <source>
        <dbReference type="Pfam" id="PF01048"/>
    </source>
</evidence>
<evidence type="ECO:0000256" key="1">
    <source>
        <dbReference type="ARBA" id="ARBA00010456"/>
    </source>
</evidence>
<dbReference type="OrthoDB" id="9782889at2"/>
<sequence length="239" mass="25509">MSPLHVRAKTGEVAPFVLLPGDPGRAEYIAETFLEDVTTYNTYRSLLGFTGRYKGLPVSVQTTGMGCPSASIVAEELVQLGARVLVRVGTSGAVDPALSAADLLVVQGAVPLDGTTRQYLENRPYAPIPSWPVLKALERAAAASGEPYHVGLIATEDAFYATNPENARAWHRFGVMAFEMEAAALFLVAKMRGVHAGALLTVSNQIGDTEFVEESLLQQGVHRMIATALEGLVLLEGEV</sequence>
<comment type="catalytic activity">
    <reaction evidence="6">
        <text>uridine + phosphate = alpha-D-ribose 1-phosphate + uracil</text>
        <dbReference type="Rhea" id="RHEA:24388"/>
        <dbReference type="ChEBI" id="CHEBI:16704"/>
        <dbReference type="ChEBI" id="CHEBI:17568"/>
        <dbReference type="ChEBI" id="CHEBI:43474"/>
        <dbReference type="ChEBI" id="CHEBI:57720"/>
        <dbReference type="EC" id="2.4.2.3"/>
    </reaction>
</comment>
<dbReference type="InterPro" id="IPR018016">
    <property type="entry name" value="Nucleoside_phosphorylase_CS"/>
</dbReference>
<dbReference type="Pfam" id="PF01048">
    <property type="entry name" value="PNP_UDP_1"/>
    <property type="match status" value="1"/>
</dbReference>
<dbReference type="InterPro" id="IPR000845">
    <property type="entry name" value="Nucleoside_phosphorylase_d"/>
</dbReference>
<feature type="domain" description="Nucleoside phosphorylase" evidence="7">
    <location>
        <begin position="16"/>
        <end position="210"/>
    </location>
</feature>
<dbReference type="AlphaFoldDB" id="A0A511RIW4"/>
<evidence type="ECO:0000256" key="2">
    <source>
        <dbReference type="ARBA" id="ARBA00011888"/>
    </source>
</evidence>
<evidence type="ECO:0000313" key="9">
    <source>
        <dbReference type="Proteomes" id="UP000321827"/>
    </source>
</evidence>
<dbReference type="PANTHER" id="PTHR43691:SF11">
    <property type="entry name" value="FI09636P-RELATED"/>
    <property type="match status" value="1"/>
</dbReference>
<evidence type="ECO:0000256" key="3">
    <source>
        <dbReference type="ARBA" id="ARBA00021980"/>
    </source>
</evidence>
<dbReference type="PROSITE" id="PS01232">
    <property type="entry name" value="PNP_UDP_1"/>
    <property type="match status" value="1"/>
</dbReference>
<dbReference type="GO" id="GO:0004850">
    <property type="term" value="F:uridine phosphorylase activity"/>
    <property type="evidence" value="ECO:0007669"/>
    <property type="project" value="UniProtKB-EC"/>
</dbReference>
<keyword evidence="5" id="KW-0808">Transferase</keyword>
<dbReference type="Proteomes" id="UP000321827">
    <property type="component" value="Unassembled WGS sequence"/>
</dbReference>
<evidence type="ECO:0000313" key="8">
    <source>
        <dbReference type="EMBL" id="GEM89590.1"/>
    </source>
</evidence>
<comment type="similarity">
    <text evidence="1">Belongs to the PNP/UDP phosphorylase family.</text>
</comment>
<proteinExistence type="inferred from homology"/>
<protein>
    <recommendedName>
        <fullName evidence="3">Uridine phosphorylase</fullName>
        <ecNumber evidence="2">2.4.2.3</ecNumber>
    </recommendedName>
</protein>
<keyword evidence="4" id="KW-0328">Glycosyltransferase</keyword>
<comment type="caution">
    <text evidence="8">The sequence shown here is derived from an EMBL/GenBank/DDBJ whole genome shotgun (WGS) entry which is preliminary data.</text>
</comment>
<evidence type="ECO:0000256" key="6">
    <source>
        <dbReference type="ARBA" id="ARBA00048447"/>
    </source>
</evidence>
<name>A0A511RIW4_9DEIN</name>
<organism evidence="8 9">
    <name type="scientific">Oceanithermus desulfurans NBRC 100063</name>
    <dbReference type="NCBI Taxonomy" id="1227550"/>
    <lineage>
        <taxon>Bacteria</taxon>
        <taxon>Thermotogati</taxon>
        <taxon>Deinococcota</taxon>
        <taxon>Deinococci</taxon>
        <taxon>Thermales</taxon>
        <taxon>Thermaceae</taxon>
        <taxon>Oceanithermus</taxon>
    </lineage>
</organism>
<reference evidence="8 9" key="1">
    <citation type="submission" date="2019-07" db="EMBL/GenBank/DDBJ databases">
        <title>Whole genome shotgun sequence of Oceanithermus desulfurans NBRC 100063.</title>
        <authorList>
            <person name="Hosoyama A."/>
            <person name="Uohara A."/>
            <person name="Ohji S."/>
            <person name="Ichikawa N."/>
        </authorList>
    </citation>
    <scope>NUCLEOTIDE SEQUENCE [LARGE SCALE GENOMIC DNA]</scope>
    <source>
        <strain evidence="8 9">NBRC 100063</strain>
    </source>
</reference>
<dbReference type="SUPFAM" id="SSF53167">
    <property type="entry name" value="Purine and uridine phosphorylases"/>
    <property type="match status" value="1"/>
</dbReference>